<evidence type="ECO:0000313" key="1">
    <source>
        <dbReference type="EMBL" id="NEN06024.1"/>
    </source>
</evidence>
<sequence length="171" mass="18026">MIFHLIRSLTAVAAVALLPLCTGCTSVSEGGQSVKRAVEQVRSIEGVEDAVVEGGGSFNGFKRESTTLVTLWLSPGFNVAKGEDLADFLARLAWSVNVEEPNETLALRIEGLSNSDLAAGFRNAGWDVNPSPSRSFVFITPEVARSKLGPWPGPVPKTPAGMIVAETDAGT</sequence>
<organism evidence="1 2">
    <name type="scientific">Leifsonia tongyongensis</name>
    <dbReference type="NCBI Taxonomy" id="1268043"/>
    <lineage>
        <taxon>Bacteria</taxon>
        <taxon>Bacillati</taxon>
        <taxon>Actinomycetota</taxon>
        <taxon>Actinomycetes</taxon>
        <taxon>Micrococcales</taxon>
        <taxon>Microbacteriaceae</taxon>
        <taxon>Leifsonia</taxon>
    </lineage>
</organism>
<proteinExistence type="predicted"/>
<protein>
    <submittedName>
        <fullName evidence="1">Uncharacterized protein</fullName>
    </submittedName>
</protein>
<accession>A0A6L9XYC8</accession>
<reference evidence="1 2" key="1">
    <citation type="journal article" date="2014" name="J. Microbiol.">
        <title>Diaminobutyricibacter tongyongensis gen. nov., sp. nov. and Homoserinibacter gongjuensis gen. nov., sp. nov. belong to the family Microbacteriaceae.</title>
        <authorList>
            <person name="Kim S.J."/>
            <person name="Ahn J.H."/>
            <person name="Weon H.Y."/>
            <person name="Hamada M."/>
            <person name="Suzuki K."/>
            <person name="Kwon S.W."/>
        </authorList>
    </citation>
    <scope>NUCLEOTIDE SEQUENCE [LARGE SCALE GENOMIC DNA]</scope>
    <source>
        <strain evidence="1 2">NBRC 108724</strain>
    </source>
</reference>
<keyword evidence="2" id="KW-1185">Reference proteome</keyword>
<dbReference type="EMBL" id="JAAGWY010000002">
    <property type="protein sequence ID" value="NEN06024.1"/>
    <property type="molecule type" value="Genomic_DNA"/>
</dbReference>
<dbReference type="Proteomes" id="UP000474967">
    <property type="component" value="Unassembled WGS sequence"/>
</dbReference>
<comment type="caution">
    <text evidence="1">The sequence shown here is derived from an EMBL/GenBank/DDBJ whole genome shotgun (WGS) entry which is preliminary data.</text>
</comment>
<dbReference type="RefSeq" id="WP_163289483.1">
    <property type="nucleotide sequence ID" value="NZ_JAAGWY010000002.1"/>
</dbReference>
<dbReference type="AlphaFoldDB" id="A0A6L9XYC8"/>
<evidence type="ECO:0000313" key="2">
    <source>
        <dbReference type="Proteomes" id="UP000474967"/>
    </source>
</evidence>
<gene>
    <name evidence="1" type="ORF">G3T36_09065</name>
</gene>
<name>A0A6L9XYC8_9MICO</name>